<evidence type="ECO:0000313" key="2">
    <source>
        <dbReference type="Proteomes" id="UP000055048"/>
    </source>
</evidence>
<name>A0A0V0TAZ5_9BILA</name>
<protein>
    <submittedName>
        <fullName evidence="1">Uncharacterized protein</fullName>
    </submittedName>
</protein>
<evidence type="ECO:0000313" key="1">
    <source>
        <dbReference type="EMBL" id="KRX36113.1"/>
    </source>
</evidence>
<accession>A0A0V0TAZ5</accession>
<organism evidence="1 2">
    <name type="scientific">Trichinella murrelli</name>
    <dbReference type="NCBI Taxonomy" id="144512"/>
    <lineage>
        <taxon>Eukaryota</taxon>
        <taxon>Metazoa</taxon>
        <taxon>Ecdysozoa</taxon>
        <taxon>Nematoda</taxon>
        <taxon>Enoplea</taxon>
        <taxon>Dorylaimia</taxon>
        <taxon>Trichinellida</taxon>
        <taxon>Trichinellidae</taxon>
        <taxon>Trichinella</taxon>
    </lineage>
</organism>
<dbReference type="EMBL" id="JYDJ01000386">
    <property type="protein sequence ID" value="KRX36113.1"/>
    <property type="molecule type" value="Genomic_DNA"/>
</dbReference>
<sequence length="35" mass="4077">MVLYRGALRKEGGAVKDSELYDGLWERPEAFMECR</sequence>
<reference evidence="1 2" key="1">
    <citation type="submission" date="2015-01" db="EMBL/GenBank/DDBJ databases">
        <title>Evolution of Trichinella species and genotypes.</title>
        <authorList>
            <person name="Korhonen P.K."/>
            <person name="Edoardo P."/>
            <person name="Giuseppe L.R."/>
            <person name="Gasser R.B."/>
        </authorList>
    </citation>
    <scope>NUCLEOTIDE SEQUENCE [LARGE SCALE GENOMIC DNA]</scope>
    <source>
        <strain evidence="1">ISS417</strain>
    </source>
</reference>
<dbReference type="AlphaFoldDB" id="A0A0V0TAZ5"/>
<gene>
    <name evidence="1" type="ORF">T05_4887</name>
</gene>
<dbReference type="Proteomes" id="UP000055048">
    <property type="component" value="Unassembled WGS sequence"/>
</dbReference>
<keyword evidence="2" id="KW-1185">Reference proteome</keyword>
<proteinExistence type="predicted"/>
<comment type="caution">
    <text evidence="1">The sequence shown here is derived from an EMBL/GenBank/DDBJ whole genome shotgun (WGS) entry which is preliminary data.</text>
</comment>